<dbReference type="HOGENOM" id="CLU_016733_3_0_9"/>
<dbReference type="Gene3D" id="2.40.50.100">
    <property type="match status" value="1"/>
</dbReference>
<feature type="domain" description="Lipoyl-binding" evidence="4">
    <location>
        <begin position="67"/>
        <end position="143"/>
    </location>
</feature>
<dbReference type="InterPro" id="IPR000089">
    <property type="entry name" value="Biotin_lipoyl"/>
</dbReference>
<dbReference type="SUPFAM" id="SSF51230">
    <property type="entry name" value="Single hybrid motif"/>
    <property type="match status" value="1"/>
</dbReference>
<evidence type="ECO:0000259" key="4">
    <source>
        <dbReference type="PROSITE" id="PS50968"/>
    </source>
</evidence>
<dbReference type="AlphaFoldDB" id="W6RYP4"/>
<dbReference type="STRING" id="1216932.CM240_2647"/>
<dbReference type="KEGG" id="clt:CM240_2647"/>
<dbReference type="PANTHER" id="PTHR45266">
    <property type="entry name" value="OXALOACETATE DECARBOXYLASE ALPHA CHAIN"/>
    <property type="match status" value="1"/>
</dbReference>
<evidence type="ECO:0000256" key="3">
    <source>
        <dbReference type="RuleBase" id="RU364072"/>
    </source>
</evidence>
<evidence type="ECO:0000313" key="5">
    <source>
        <dbReference type="EMBL" id="CDM69771.1"/>
    </source>
</evidence>
<dbReference type="Proteomes" id="UP000019426">
    <property type="component" value="Chromosome M2/40_rep1"/>
</dbReference>
<dbReference type="Pfam" id="PF00364">
    <property type="entry name" value="Biotin_lipoyl"/>
    <property type="match status" value="1"/>
</dbReference>
<dbReference type="GO" id="GO:0009317">
    <property type="term" value="C:acetyl-CoA carboxylase complex"/>
    <property type="evidence" value="ECO:0007669"/>
    <property type="project" value="InterPro"/>
</dbReference>
<proteinExistence type="predicted"/>
<reference evidence="5 6" key="1">
    <citation type="submission" date="2013-11" db="EMBL/GenBank/DDBJ databases">
        <title>Complete genome sequence of Clostridum sp. M2/40.</title>
        <authorList>
            <person name="Wibberg D."/>
            <person name="Puehler A."/>
            <person name="Schlueter A."/>
        </authorList>
    </citation>
    <scope>NUCLEOTIDE SEQUENCE [LARGE SCALE GENOMIC DNA]</scope>
    <source>
        <strain evidence="6">M2/40</strain>
    </source>
</reference>
<name>W6RYP4_9CLOT</name>
<dbReference type="PROSITE" id="PS50968">
    <property type="entry name" value="BIOTINYL_LIPOYL"/>
    <property type="match status" value="1"/>
</dbReference>
<keyword evidence="3" id="KW-0276">Fatty acid metabolism</keyword>
<dbReference type="InterPro" id="IPR011053">
    <property type="entry name" value="Single_hybrid_motif"/>
</dbReference>
<protein>
    <recommendedName>
        <fullName evidence="1 3">Biotin carboxyl carrier protein of acetyl-CoA carboxylase</fullName>
    </recommendedName>
</protein>
<keyword evidence="3" id="KW-0275">Fatty acid biosynthesis</keyword>
<dbReference type="UniPathway" id="UPA00094"/>
<dbReference type="PANTHER" id="PTHR45266:SF3">
    <property type="entry name" value="OXALOACETATE DECARBOXYLASE ALPHA CHAIN"/>
    <property type="match status" value="1"/>
</dbReference>
<comment type="pathway">
    <text evidence="3">Lipid metabolism; fatty acid biosynthesis.</text>
</comment>
<dbReference type="RefSeq" id="WP_044039559.1">
    <property type="nucleotide sequence ID" value="NZ_HG917868.1"/>
</dbReference>
<evidence type="ECO:0000313" key="6">
    <source>
        <dbReference type="Proteomes" id="UP000019426"/>
    </source>
</evidence>
<keyword evidence="3" id="KW-0444">Lipid biosynthesis</keyword>
<keyword evidence="2 3" id="KW-0092">Biotin</keyword>
<comment type="function">
    <text evidence="3">This protein is a component of the acetyl coenzyme A carboxylase complex; first, biotin carboxylase catalyzes the carboxylation of the carrier protein and then the transcarboxylase transfers the carboxyl group to form malonyl-CoA.</text>
</comment>
<dbReference type="CDD" id="cd06850">
    <property type="entry name" value="biotinyl_domain"/>
    <property type="match status" value="1"/>
</dbReference>
<evidence type="ECO:0000256" key="2">
    <source>
        <dbReference type="ARBA" id="ARBA00023267"/>
    </source>
</evidence>
<dbReference type="OrthoDB" id="9811735at2"/>
<dbReference type="InterPro" id="IPR050709">
    <property type="entry name" value="Biotin_Carboxyl_Carrier/Decarb"/>
</dbReference>
<keyword evidence="3" id="KW-0443">Lipid metabolism</keyword>
<evidence type="ECO:0000256" key="1">
    <source>
        <dbReference type="ARBA" id="ARBA00017562"/>
    </source>
</evidence>
<gene>
    <name evidence="5" type="ORF">CM240_2647</name>
</gene>
<dbReference type="PATRIC" id="fig|1216932.3.peg.2614"/>
<dbReference type="eggNOG" id="COG0511">
    <property type="taxonomic scope" value="Bacteria"/>
</dbReference>
<dbReference type="NCBIfam" id="TIGR00531">
    <property type="entry name" value="BCCP"/>
    <property type="match status" value="1"/>
</dbReference>
<dbReference type="PRINTS" id="PR01071">
    <property type="entry name" value="ACOABIOTINCC"/>
</dbReference>
<dbReference type="GO" id="GO:0003989">
    <property type="term" value="F:acetyl-CoA carboxylase activity"/>
    <property type="evidence" value="ECO:0007669"/>
    <property type="project" value="InterPro"/>
</dbReference>
<sequence>MDKQLINDLITLIDKSSITSFEYEENGIAVRIKRENNVVNTETKSSVPSKMIIEDSEEATTKSDDEYKIVKSPIVGTFYDKASPEKDNFVKVGQKVSKGDTLCIIEAMKIMNEINSDFDGEIVEILCNNEDMVEFGQPLFKIR</sequence>
<organism evidence="5 6">
    <name type="scientific">Clostridium bornimense</name>
    <dbReference type="NCBI Taxonomy" id="1216932"/>
    <lineage>
        <taxon>Bacteria</taxon>
        <taxon>Bacillati</taxon>
        <taxon>Bacillota</taxon>
        <taxon>Clostridia</taxon>
        <taxon>Eubacteriales</taxon>
        <taxon>Clostridiaceae</taxon>
        <taxon>Clostridium</taxon>
    </lineage>
</organism>
<keyword evidence="6" id="KW-1185">Reference proteome</keyword>
<accession>W6RYP4</accession>
<dbReference type="GO" id="GO:0006633">
    <property type="term" value="P:fatty acid biosynthetic process"/>
    <property type="evidence" value="ECO:0007669"/>
    <property type="project" value="UniProtKB-UniPathway"/>
</dbReference>
<dbReference type="FunFam" id="2.40.50.100:FF:000003">
    <property type="entry name" value="Acetyl-CoA carboxylase biotin carboxyl carrier protein"/>
    <property type="match status" value="1"/>
</dbReference>
<dbReference type="InterPro" id="IPR001249">
    <property type="entry name" value="AcCoA_biotinCC"/>
</dbReference>
<dbReference type="EMBL" id="HG917868">
    <property type="protein sequence ID" value="CDM69771.1"/>
    <property type="molecule type" value="Genomic_DNA"/>
</dbReference>